<feature type="non-terminal residue" evidence="7">
    <location>
        <position position="1"/>
    </location>
</feature>
<evidence type="ECO:0000256" key="5">
    <source>
        <dbReference type="SAM" id="MobiDB-lite"/>
    </source>
</evidence>
<feature type="non-terminal residue" evidence="7">
    <location>
        <position position="384"/>
    </location>
</feature>
<evidence type="ECO:0000256" key="4">
    <source>
        <dbReference type="ARBA" id="ARBA00035250"/>
    </source>
</evidence>
<dbReference type="GO" id="GO:0005840">
    <property type="term" value="C:ribosome"/>
    <property type="evidence" value="ECO:0007669"/>
    <property type="project" value="UniProtKB-KW"/>
</dbReference>
<dbReference type="Gene3D" id="1.10.287.10">
    <property type="entry name" value="S15/NS1, RNA-binding"/>
    <property type="match status" value="1"/>
</dbReference>
<dbReference type="Pfam" id="PF13508">
    <property type="entry name" value="Acetyltransf_7"/>
    <property type="match status" value="1"/>
</dbReference>
<reference evidence="8" key="1">
    <citation type="journal article" date="2018" name="Algal Res.">
        <title>Characterization of plant carbon substrate utilization by Auxenochlorella protothecoides.</title>
        <authorList>
            <person name="Vogler B.W."/>
            <person name="Starkenburg S.R."/>
            <person name="Sudasinghe N."/>
            <person name="Schambach J.Y."/>
            <person name="Rollin J.A."/>
            <person name="Pattathil S."/>
            <person name="Barry A.N."/>
        </authorList>
    </citation>
    <scope>NUCLEOTIDE SEQUENCE [LARGE SCALE GENOMIC DNA]</scope>
    <source>
        <strain evidence="8">UTEX 25</strain>
    </source>
</reference>
<dbReference type="Gene3D" id="6.10.250.3130">
    <property type="match status" value="1"/>
</dbReference>
<dbReference type="GO" id="GO:0016747">
    <property type="term" value="F:acyltransferase activity, transferring groups other than amino-acyl groups"/>
    <property type="evidence" value="ECO:0007669"/>
    <property type="project" value="InterPro"/>
</dbReference>
<name>A0A3M7KSP4_AUXPR</name>
<dbReference type="AlphaFoldDB" id="A0A3M7KSP4"/>
<dbReference type="InterPro" id="IPR009068">
    <property type="entry name" value="uS15_NS1_RNA-bd_sf"/>
</dbReference>
<dbReference type="PANTHER" id="PTHR23321">
    <property type="entry name" value="RIBOSOMAL PROTEIN S15, BACTERIAL AND ORGANELLAR"/>
    <property type="match status" value="1"/>
</dbReference>
<evidence type="ECO:0000256" key="1">
    <source>
        <dbReference type="ARBA" id="ARBA00008434"/>
    </source>
</evidence>
<dbReference type="GO" id="GO:1990904">
    <property type="term" value="C:ribonucleoprotein complex"/>
    <property type="evidence" value="ECO:0007669"/>
    <property type="project" value="UniProtKB-KW"/>
</dbReference>
<evidence type="ECO:0000313" key="7">
    <source>
        <dbReference type="EMBL" id="RMZ52800.1"/>
    </source>
</evidence>
<organism evidence="7 8">
    <name type="scientific">Auxenochlorella protothecoides</name>
    <name type="common">Green microalga</name>
    <name type="synonym">Chlorella protothecoides</name>
    <dbReference type="NCBI Taxonomy" id="3075"/>
    <lineage>
        <taxon>Eukaryota</taxon>
        <taxon>Viridiplantae</taxon>
        <taxon>Chlorophyta</taxon>
        <taxon>core chlorophytes</taxon>
        <taxon>Trebouxiophyceae</taxon>
        <taxon>Chlorellales</taxon>
        <taxon>Chlorellaceae</taxon>
        <taxon>Auxenochlorella</taxon>
    </lineage>
</organism>
<keyword evidence="2" id="KW-0689">Ribosomal protein</keyword>
<dbReference type="NCBIfam" id="TIGR00952">
    <property type="entry name" value="S15_bact"/>
    <property type="match status" value="1"/>
</dbReference>
<feature type="region of interest" description="Disordered" evidence="5">
    <location>
        <begin position="364"/>
        <end position="384"/>
    </location>
</feature>
<sequence>YLSTSMLPRREQHRLQLREVIKEFQRFPGDVGSSEVQVARLTRKIHDLAEHLKVHRKDHSSRRGLQGLLSQRRSLLQYLRRSNFDTYAMTISKLGLKDNYAQNDRFTVRYKDLDYECLVEFIAVTPTARGQGVGTALLRWAEEVAVAGLLQRWPLSVRAMGHITMTLWVAADNAPATSMYARQGYATTSRTDCGVCACLHARLLTSFLGHPVWAHMSRQVPVPPEALAALPPAAMARGGASAREELVEVSLHSSSAGAGKTAAPGPLLAAALKRRQGSGGQEIALTEQRIGALAGVRQVSGAVGPSPSPSRAWTSGSEDLPAAPLVLYGGEGRGGGQSEGGGGTAAPVTGWSEGLGVPIEDTPEPGAFPDPVLALPRSEHGSWC</sequence>
<dbReference type="GO" id="GO:0003735">
    <property type="term" value="F:structural constituent of ribosome"/>
    <property type="evidence" value="ECO:0007669"/>
    <property type="project" value="InterPro"/>
</dbReference>
<dbReference type="GO" id="GO:0006412">
    <property type="term" value="P:translation"/>
    <property type="evidence" value="ECO:0007669"/>
    <property type="project" value="InterPro"/>
</dbReference>
<dbReference type="PANTHER" id="PTHR23321:SF26">
    <property type="entry name" value="SMALL RIBOSOMAL SUBUNIT PROTEIN US15M"/>
    <property type="match status" value="1"/>
</dbReference>
<dbReference type="SUPFAM" id="SSF47060">
    <property type="entry name" value="S15/NS1 RNA-binding domain"/>
    <property type="match status" value="1"/>
</dbReference>
<comment type="similarity">
    <text evidence="1">Belongs to the universal ribosomal protein uS15 family.</text>
</comment>
<protein>
    <recommendedName>
        <fullName evidence="4">Small ribosomal subunit protein uS15c</fullName>
    </recommendedName>
</protein>
<dbReference type="FunFam" id="1.10.287.10:FF:000002">
    <property type="entry name" value="30S ribosomal protein S15"/>
    <property type="match status" value="1"/>
</dbReference>
<dbReference type="CDD" id="cd00353">
    <property type="entry name" value="Ribosomal_S15p_S13e"/>
    <property type="match status" value="1"/>
</dbReference>
<dbReference type="SUPFAM" id="SSF55729">
    <property type="entry name" value="Acyl-CoA N-acyltransferases (Nat)"/>
    <property type="match status" value="1"/>
</dbReference>
<feature type="domain" description="N-acetyltransferase" evidence="6">
    <location>
        <begin position="36"/>
        <end position="205"/>
    </location>
</feature>
<keyword evidence="3" id="KW-0687">Ribonucleoprotein</keyword>
<dbReference type="CDD" id="cd04301">
    <property type="entry name" value="NAT_SF"/>
    <property type="match status" value="1"/>
</dbReference>
<dbReference type="InterPro" id="IPR000589">
    <property type="entry name" value="Ribosomal_uS15"/>
</dbReference>
<evidence type="ECO:0000259" key="6">
    <source>
        <dbReference type="PROSITE" id="PS51186"/>
    </source>
</evidence>
<dbReference type="EMBL" id="QOKY01000202">
    <property type="protein sequence ID" value="RMZ52800.1"/>
    <property type="molecule type" value="Genomic_DNA"/>
</dbReference>
<dbReference type="InterPro" id="IPR000182">
    <property type="entry name" value="GNAT_dom"/>
</dbReference>
<dbReference type="InterPro" id="IPR005290">
    <property type="entry name" value="Ribosomal_uS15_bac-type"/>
</dbReference>
<proteinExistence type="inferred from homology"/>
<dbReference type="Gene3D" id="3.40.630.30">
    <property type="match status" value="1"/>
</dbReference>
<dbReference type="SMART" id="SM01387">
    <property type="entry name" value="Ribosomal_S15"/>
    <property type="match status" value="1"/>
</dbReference>
<evidence type="ECO:0000313" key="8">
    <source>
        <dbReference type="Proteomes" id="UP000279271"/>
    </source>
</evidence>
<dbReference type="Proteomes" id="UP000279271">
    <property type="component" value="Unassembled WGS sequence"/>
</dbReference>
<dbReference type="HAMAP" id="MF_01343_B">
    <property type="entry name" value="Ribosomal_uS15_B"/>
    <property type="match status" value="1"/>
</dbReference>
<gene>
    <name evidence="7" type="ORF">APUTEX25_000919</name>
</gene>
<evidence type="ECO:0000256" key="2">
    <source>
        <dbReference type="ARBA" id="ARBA00022980"/>
    </source>
</evidence>
<dbReference type="Pfam" id="PF00312">
    <property type="entry name" value="Ribosomal_S15"/>
    <property type="match status" value="1"/>
</dbReference>
<dbReference type="PROSITE" id="PS00362">
    <property type="entry name" value="RIBOSOMAL_S15"/>
    <property type="match status" value="1"/>
</dbReference>
<evidence type="ECO:0000256" key="3">
    <source>
        <dbReference type="ARBA" id="ARBA00023274"/>
    </source>
</evidence>
<feature type="region of interest" description="Disordered" evidence="5">
    <location>
        <begin position="299"/>
        <end position="318"/>
    </location>
</feature>
<dbReference type="InterPro" id="IPR016181">
    <property type="entry name" value="Acyl_CoA_acyltransferase"/>
</dbReference>
<dbReference type="GO" id="GO:0005737">
    <property type="term" value="C:cytoplasm"/>
    <property type="evidence" value="ECO:0007669"/>
    <property type="project" value="UniProtKB-ARBA"/>
</dbReference>
<comment type="caution">
    <text evidence="7">The sequence shown here is derived from an EMBL/GenBank/DDBJ whole genome shotgun (WGS) entry which is preliminary data.</text>
</comment>
<accession>A0A3M7KSP4</accession>
<dbReference type="PROSITE" id="PS51186">
    <property type="entry name" value="GNAT"/>
    <property type="match status" value="1"/>
</dbReference>